<dbReference type="SUPFAM" id="SSF81853">
    <property type="entry name" value="Family 10 polysaccharide lyase"/>
    <property type="match status" value="1"/>
</dbReference>
<organism evidence="1 2">
    <name type="scientific">Oleiharenicola lentus</name>
    <dbReference type="NCBI Taxonomy" id="2508720"/>
    <lineage>
        <taxon>Bacteria</taxon>
        <taxon>Pseudomonadati</taxon>
        <taxon>Verrucomicrobiota</taxon>
        <taxon>Opitutia</taxon>
        <taxon>Opitutales</taxon>
        <taxon>Opitutaceae</taxon>
        <taxon>Oleiharenicola</taxon>
    </lineage>
</organism>
<sequence>MSPRVPLLSLLALVVGTGALSGAVRWGRVLEQPPEWYAGAEARAVAASVLLYQRPEGGWPKNVDMTVPPSAAFLADAGAHAPTIDNKATTTQLTLLAEVITAAGASAAPEWRTAFERGFDYLLAAQYENGGWPQFFPLRKGYYTHITYNDNAMVNVLALLRDSAQGRAPFGFVDESRRTRAAAAVQKGIACILRSQVKQDGKLTAWCAQHDEHTLAPAPARKFEPASLSGGESLGLVKFLMTVPEPTPEIIAAVEGAVAWFEQVKLTGVREDHPPAPDLPHKHDRVLVPDPAAPPLWARFYELGTNRPIYTGRDAIVRYNLSEIEAERRGGYSWHSDDPQKLLERDYPRWRKKHHLP</sequence>
<evidence type="ECO:0000313" key="2">
    <source>
        <dbReference type="Proteomes" id="UP000290218"/>
    </source>
</evidence>
<dbReference type="InterPro" id="IPR012669">
    <property type="entry name" value="Pectate_lyase"/>
</dbReference>
<evidence type="ECO:0000313" key="1">
    <source>
        <dbReference type="EMBL" id="RXK54856.1"/>
    </source>
</evidence>
<keyword evidence="1" id="KW-0456">Lyase</keyword>
<name>A0A4Q1C7Q5_9BACT</name>
<dbReference type="AlphaFoldDB" id="A0A4Q1C7Q5"/>
<dbReference type="GO" id="GO:0030570">
    <property type="term" value="F:pectate lyase activity"/>
    <property type="evidence" value="ECO:0007669"/>
    <property type="project" value="UniProtKB-EC"/>
</dbReference>
<gene>
    <name evidence="1" type="primary">pelA</name>
    <name evidence="1" type="ORF">ESB00_02865</name>
</gene>
<reference evidence="1 2" key="1">
    <citation type="submission" date="2019-01" db="EMBL/GenBank/DDBJ databases">
        <title>Lacunisphaera sp. strain TWA-58.</title>
        <authorList>
            <person name="Chen W.-M."/>
        </authorList>
    </citation>
    <scope>NUCLEOTIDE SEQUENCE [LARGE SCALE GENOMIC DNA]</scope>
    <source>
        <strain evidence="1 2">TWA-58</strain>
    </source>
</reference>
<dbReference type="NCBIfam" id="TIGR02474">
    <property type="entry name" value="pec_lyase"/>
    <property type="match status" value="1"/>
</dbReference>
<dbReference type="Gene3D" id="1.50.10.20">
    <property type="match status" value="1"/>
</dbReference>
<dbReference type="OrthoDB" id="9804686at2"/>
<comment type="caution">
    <text evidence="1">The sequence shown here is derived from an EMBL/GenBank/DDBJ whole genome shotgun (WGS) entry which is preliminary data.</text>
</comment>
<protein>
    <submittedName>
        <fullName evidence="1">Pectate lyase</fullName>
        <ecNumber evidence="1">4.2.2.2</ecNumber>
    </submittedName>
</protein>
<dbReference type="Proteomes" id="UP000290218">
    <property type="component" value="Unassembled WGS sequence"/>
</dbReference>
<dbReference type="Pfam" id="PF09492">
    <property type="entry name" value="Pec_lyase"/>
    <property type="match status" value="1"/>
</dbReference>
<keyword evidence="2" id="KW-1185">Reference proteome</keyword>
<dbReference type="EMBL" id="SDHX01000001">
    <property type="protein sequence ID" value="RXK54856.1"/>
    <property type="molecule type" value="Genomic_DNA"/>
</dbReference>
<accession>A0A4Q1C7Q5</accession>
<dbReference type="EC" id="4.2.2.2" evidence="1"/>
<dbReference type="RefSeq" id="WP_129046220.1">
    <property type="nucleotide sequence ID" value="NZ_SDHX01000001.1"/>
</dbReference>
<proteinExistence type="predicted"/>